<geneLocation type="plasmid" evidence="2">
    <name>pE66An</name>
</geneLocation>
<dbReference type="AlphaFoldDB" id="L0R3D6"/>
<feature type="region of interest" description="Disordered" evidence="1">
    <location>
        <begin position="114"/>
        <end position="135"/>
    </location>
</feature>
<proteinExistence type="predicted"/>
<evidence type="ECO:0000313" key="2">
    <source>
        <dbReference type="EMBL" id="CCN79925.1"/>
    </source>
</evidence>
<dbReference type="InterPro" id="IPR036928">
    <property type="entry name" value="AS_sf"/>
</dbReference>
<sequence length="135" mass="15311">MILNAQIYKTNNIVNLAIIDIGTTMYKFLPSGVFTIEPYSSGSLSGLNFSIKDNINIAQYKTSYGSPSWQVNIRLPFIRHCCKNVEVIGVLRRNPRFFRPFKLSTVEQLDPVRPQLTNRGNMPVQSLPGYPKFLA</sequence>
<evidence type="ECO:0000256" key="1">
    <source>
        <dbReference type="SAM" id="MobiDB-lite"/>
    </source>
</evidence>
<feature type="compositionally biased region" description="Polar residues" evidence="1">
    <location>
        <begin position="115"/>
        <end position="124"/>
    </location>
</feature>
<keyword evidence="2" id="KW-0614">Plasmid</keyword>
<dbReference type="EMBL" id="HF545433">
    <property type="protein sequence ID" value="CCN79925.1"/>
    <property type="molecule type" value="Genomic_DNA"/>
</dbReference>
<accession>L0R3D6</accession>
<organism evidence="2">
    <name type="scientific">Escherichia coli</name>
    <dbReference type="NCBI Taxonomy" id="562"/>
    <lineage>
        <taxon>Bacteria</taxon>
        <taxon>Pseudomonadati</taxon>
        <taxon>Pseudomonadota</taxon>
        <taxon>Gammaproteobacteria</taxon>
        <taxon>Enterobacterales</taxon>
        <taxon>Enterobacteriaceae</taxon>
        <taxon>Escherichia</taxon>
    </lineage>
</organism>
<reference evidence="2" key="2">
    <citation type="submission" date="2013-01" db="EMBL/GenBank/DDBJ databases">
        <title>Annotation of 3 multi-drug resistance qnrS1 harbouring plasmids and a widespread of qnrS1-containing transposons circulating in Enterobacteriaceae in Ho Chi Minh City, Vietnam.</title>
        <authorList>
            <person name="Le T.M.V."/>
            <person name="Nguyen T.K.N."/>
            <person name="Campbell J.I."/>
            <person name="Schultsz C."/>
            <person name="Cerdeno-Tarraga A.M."/>
            <person name="Thomson N.R."/>
            <person name="Farrar J.J."/>
            <person name="Baker S."/>
        </authorList>
    </citation>
    <scope>NUCLEOTIDE SEQUENCE [LARGE SCALE GENOMIC DNA]</scope>
    <source>
        <strain evidence="2">E66An</strain>
        <plasmid evidence="2">pE66An</plasmid>
    </source>
</reference>
<reference evidence="2" key="1">
    <citation type="submission" date="2012-10" db="EMBL/GenBank/DDBJ databases">
        <authorList>
            <person name="Le V."/>
        </authorList>
    </citation>
    <scope>NUCLEOTIDE SEQUENCE [LARGE SCALE GENOMIC DNA]</scope>
    <source>
        <strain evidence="2">E66An</strain>
        <plasmid evidence="2">pE66An</plasmid>
    </source>
</reference>
<protein>
    <submittedName>
        <fullName evidence="2">Uncharacterized protein</fullName>
    </submittedName>
</protein>
<name>L0R3D6_ECOLX</name>
<dbReference type="SUPFAM" id="SSF75304">
    <property type="entry name" value="Amidase signature (AS) enzymes"/>
    <property type="match status" value="1"/>
</dbReference>